<reference evidence="2 3" key="1">
    <citation type="submission" date="2018-05" db="EMBL/GenBank/DDBJ databases">
        <title>Genomic Encyclopedia of Type Strains, Phase IV (KMG-V): Genome sequencing to study the core and pangenomes of soil and plant-associated prokaryotes.</title>
        <authorList>
            <person name="Whitman W."/>
        </authorList>
    </citation>
    <scope>NUCLEOTIDE SEQUENCE [LARGE SCALE GENOMIC DNA]</scope>
    <source>
        <strain evidence="2 3">SCZa-39</strain>
    </source>
</reference>
<keyword evidence="3" id="KW-1185">Reference proteome</keyword>
<gene>
    <name evidence="2" type="ORF">C7402_105182</name>
</gene>
<sequence length="74" mass="7424">MKLLGLTPNVSTPTVTETPAPTTDTTTATDDATNRLRRRRGVAATVLAGDSSTVNASSVNAPAASAATKAILGQ</sequence>
<evidence type="ECO:0000256" key="1">
    <source>
        <dbReference type="SAM" id="MobiDB-lite"/>
    </source>
</evidence>
<evidence type="ECO:0000313" key="2">
    <source>
        <dbReference type="EMBL" id="PVX84341.1"/>
    </source>
</evidence>
<dbReference type="RefSeq" id="WP_116610899.1">
    <property type="nucleotide sequence ID" value="NZ_QEOB01000005.1"/>
</dbReference>
<dbReference type="EMBL" id="QEOB01000005">
    <property type="protein sequence ID" value="PVX84341.1"/>
    <property type="molecule type" value="Genomic_DNA"/>
</dbReference>
<feature type="compositionally biased region" description="Low complexity" evidence="1">
    <location>
        <begin position="12"/>
        <end position="29"/>
    </location>
</feature>
<organism evidence="2 3">
    <name type="scientific">Paraburkholderia unamae</name>
    <dbReference type="NCBI Taxonomy" id="219649"/>
    <lineage>
        <taxon>Bacteria</taxon>
        <taxon>Pseudomonadati</taxon>
        <taxon>Pseudomonadota</taxon>
        <taxon>Betaproteobacteria</taxon>
        <taxon>Burkholderiales</taxon>
        <taxon>Burkholderiaceae</taxon>
        <taxon>Paraburkholderia</taxon>
    </lineage>
</organism>
<comment type="caution">
    <text evidence="2">The sequence shown here is derived from an EMBL/GenBank/DDBJ whole genome shotgun (WGS) entry which is preliminary data.</text>
</comment>
<proteinExistence type="predicted"/>
<evidence type="ECO:0000313" key="3">
    <source>
        <dbReference type="Proteomes" id="UP000245712"/>
    </source>
</evidence>
<name>A0ABX5KTJ8_9BURK</name>
<protein>
    <submittedName>
        <fullName evidence="2">Uncharacterized protein</fullName>
    </submittedName>
</protein>
<feature type="region of interest" description="Disordered" evidence="1">
    <location>
        <begin position="1"/>
        <end position="29"/>
    </location>
</feature>
<dbReference type="Proteomes" id="UP000245712">
    <property type="component" value="Unassembled WGS sequence"/>
</dbReference>
<accession>A0ABX5KTJ8</accession>